<protein>
    <submittedName>
        <fullName evidence="4">RNA-binding protein</fullName>
    </submittedName>
</protein>
<dbReference type="Gene3D" id="3.30.110.60">
    <property type="entry name" value="YhbY-like"/>
    <property type="match status" value="1"/>
</dbReference>
<name>A0A397RTN1_9MOLU</name>
<dbReference type="InterPro" id="IPR051925">
    <property type="entry name" value="RNA-binding_domain"/>
</dbReference>
<dbReference type="GO" id="GO:0003723">
    <property type="term" value="F:RNA binding"/>
    <property type="evidence" value="ECO:0007669"/>
    <property type="project" value="UniProtKB-UniRule"/>
</dbReference>
<organism evidence="4 5">
    <name type="scientific">Anaeroplasma bactoclasticum</name>
    <dbReference type="NCBI Taxonomy" id="2088"/>
    <lineage>
        <taxon>Bacteria</taxon>
        <taxon>Bacillati</taxon>
        <taxon>Mycoplasmatota</taxon>
        <taxon>Mollicutes</taxon>
        <taxon>Anaeroplasmatales</taxon>
        <taxon>Anaeroplasmataceae</taxon>
        <taxon>Anaeroplasma</taxon>
    </lineage>
</organism>
<sequence length="98" mass="11440">MLTTKQKVYLRSLAQKIKPVAQIGKEGLSDNLMETVLSYLKKHELMKISILQNSYVTFEEAEEFFRNEEIEFVQSIGRQIVLYKQSDDAIDPIKFPKK</sequence>
<keyword evidence="5" id="KW-1185">Reference proteome</keyword>
<dbReference type="SMART" id="SM01103">
    <property type="entry name" value="CRS1_YhbY"/>
    <property type="match status" value="1"/>
</dbReference>
<dbReference type="RefSeq" id="WP_119016323.1">
    <property type="nucleotide sequence ID" value="NZ_QXEV01000011.1"/>
</dbReference>
<evidence type="ECO:0000256" key="2">
    <source>
        <dbReference type="PROSITE-ProRule" id="PRU00626"/>
    </source>
</evidence>
<proteinExistence type="predicted"/>
<dbReference type="PROSITE" id="PS51295">
    <property type="entry name" value="CRM"/>
    <property type="match status" value="1"/>
</dbReference>
<comment type="caution">
    <text evidence="4">The sequence shown here is derived from an EMBL/GenBank/DDBJ whole genome shotgun (WGS) entry which is preliminary data.</text>
</comment>
<dbReference type="Pfam" id="PF01985">
    <property type="entry name" value="CRS1_YhbY"/>
    <property type="match status" value="1"/>
</dbReference>
<evidence type="ECO:0000313" key="4">
    <source>
        <dbReference type="EMBL" id="RIA75779.1"/>
    </source>
</evidence>
<dbReference type="InterPro" id="IPR001890">
    <property type="entry name" value="RNA-binding_CRM"/>
</dbReference>
<dbReference type="InterPro" id="IPR035920">
    <property type="entry name" value="YhbY-like_sf"/>
</dbReference>
<dbReference type="FunCoup" id="A0A397RTN1">
    <property type="interactions" value="73"/>
</dbReference>
<dbReference type="PANTHER" id="PTHR40065">
    <property type="entry name" value="RNA-BINDING PROTEIN YHBY"/>
    <property type="match status" value="1"/>
</dbReference>
<dbReference type="AlphaFoldDB" id="A0A397RTN1"/>
<gene>
    <name evidence="4" type="ORF">EI71_01186</name>
</gene>
<dbReference type="OrthoDB" id="9797519at2"/>
<accession>A0A397RTN1</accession>
<dbReference type="InParanoid" id="A0A397RTN1"/>
<evidence type="ECO:0000259" key="3">
    <source>
        <dbReference type="PROSITE" id="PS51295"/>
    </source>
</evidence>
<dbReference type="Proteomes" id="UP000266506">
    <property type="component" value="Unassembled WGS sequence"/>
</dbReference>
<keyword evidence="1 2" id="KW-0694">RNA-binding</keyword>
<dbReference type="EMBL" id="QXEV01000011">
    <property type="protein sequence ID" value="RIA75779.1"/>
    <property type="molecule type" value="Genomic_DNA"/>
</dbReference>
<dbReference type="PANTHER" id="PTHR40065:SF3">
    <property type="entry name" value="RNA-BINDING PROTEIN YHBY"/>
    <property type="match status" value="1"/>
</dbReference>
<reference evidence="4 5" key="1">
    <citation type="submission" date="2018-08" db="EMBL/GenBank/DDBJ databases">
        <title>Genomic Encyclopedia of Archaeal and Bacterial Type Strains, Phase II (KMG-II): from individual species to whole genera.</title>
        <authorList>
            <person name="Goeker M."/>
        </authorList>
    </citation>
    <scope>NUCLEOTIDE SEQUENCE [LARGE SCALE GENOMIC DNA]</scope>
    <source>
        <strain evidence="4 5">ATCC 27112</strain>
    </source>
</reference>
<evidence type="ECO:0000256" key="1">
    <source>
        <dbReference type="ARBA" id="ARBA00022884"/>
    </source>
</evidence>
<dbReference type="SUPFAM" id="SSF75471">
    <property type="entry name" value="YhbY-like"/>
    <property type="match status" value="1"/>
</dbReference>
<evidence type="ECO:0000313" key="5">
    <source>
        <dbReference type="Proteomes" id="UP000266506"/>
    </source>
</evidence>
<feature type="domain" description="CRM" evidence="3">
    <location>
        <begin position="1"/>
        <end position="95"/>
    </location>
</feature>